<dbReference type="Gene3D" id="1.25.40.20">
    <property type="entry name" value="Ankyrin repeat-containing domain"/>
    <property type="match status" value="1"/>
</dbReference>
<dbReference type="Proteomes" id="UP000794436">
    <property type="component" value="Unassembled WGS sequence"/>
</dbReference>
<dbReference type="SUPFAM" id="SSF48403">
    <property type="entry name" value="Ankyrin repeat"/>
    <property type="match status" value="1"/>
</dbReference>
<organism evidence="1 2">
    <name type="scientific">Pythium oligandrum</name>
    <name type="common">Mycoparasitic fungus</name>
    <dbReference type="NCBI Taxonomy" id="41045"/>
    <lineage>
        <taxon>Eukaryota</taxon>
        <taxon>Sar</taxon>
        <taxon>Stramenopiles</taxon>
        <taxon>Oomycota</taxon>
        <taxon>Peronosporomycetes</taxon>
        <taxon>Pythiales</taxon>
        <taxon>Pythiaceae</taxon>
        <taxon>Pythium</taxon>
    </lineage>
</organism>
<evidence type="ECO:0008006" key="3">
    <source>
        <dbReference type="Google" id="ProtNLM"/>
    </source>
</evidence>
<dbReference type="AlphaFoldDB" id="A0A8K1CM68"/>
<evidence type="ECO:0000313" key="1">
    <source>
        <dbReference type="EMBL" id="TMW65180.1"/>
    </source>
</evidence>
<evidence type="ECO:0000313" key="2">
    <source>
        <dbReference type="Proteomes" id="UP000794436"/>
    </source>
</evidence>
<dbReference type="Pfam" id="PF00023">
    <property type="entry name" value="Ank"/>
    <property type="match status" value="1"/>
</dbReference>
<dbReference type="InterPro" id="IPR002110">
    <property type="entry name" value="Ankyrin_rpt"/>
</dbReference>
<reference evidence="1" key="1">
    <citation type="submission" date="2019-03" db="EMBL/GenBank/DDBJ databases">
        <title>Long read genome sequence of the mycoparasitic Pythium oligandrum ATCC 38472 isolated from sugarbeet rhizosphere.</title>
        <authorList>
            <person name="Gaulin E."/>
        </authorList>
    </citation>
    <scope>NUCLEOTIDE SEQUENCE</scope>
    <source>
        <strain evidence="1">ATCC 38472_TT</strain>
    </source>
</reference>
<sequence length="258" mass="28265">MFDAEELSAAAETGDLATIQRSFAQPGVRPALDQAYEDSRETYEAMIAHNSILYATQQPSEIWDRIHSLFDGVLAHGHIDVLAWMFSATGSALIGDVLSISLFGLCFSAVMTSPCGYEACEVLVSSHVFLERKQVERAFVLSHVLNVTIMSWHTDLIRLVVVHGVDFDNFGISVKCASSGNEQVVETLCESGLSCVSYQAARFCHFSENFGAVQMMIHHGMDVQASEGEHRALHIAAEDANLDLVELYLDQGFADVDA</sequence>
<protein>
    <recommendedName>
        <fullName evidence="3">Ankyrin repeat protein</fullName>
    </recommendedName>
</protein>
<accession>A0A8K1CM68</accession>
<keyword evidence="2" id="KW-1185">Reference proteome</keyword>
<name>A0A8K1CM68_PYTOL</name>
<proteinExistence type="predicted"/>
<dbReference type="EMBL" id="SPLM01000038">
    <property type="protein sequence ID" value="TMW65180.1"/>
    <property type="molecule type" value="Genomic_DNA"/>
</dbReference>
<gene>
    <name evidence="1" type="ORF">Poli38472_009347</name>
</gene>
<dbReference type="InterPro" id="IPR036770">
    <property type="entry name" value="Ankyrin_rpt-contain_sf"/>
</dbReference>
<comment type="caution">
    <text evidence="1">The sequence shown here is derived from an EMBL/GenBank/DDBJ whole genome shotgun (WGS) entry which is preliminary data.</text>
</comment>